<keyword evidence="6" id="KW-1185">Reference proteome</keyword>
<dbReference type="GO" id="GO:0003700">
    <property type="term" value="F:DNA-binding transcription factor activity"/>
    <property type="evidence" value="ECO:0007669"/>
    <property type="project" value="InterPro"/>
</dbReference>
<sequence length="251" mass="29616">MAFFEHHGIDDKEVFHVSHLQNFDFPLHFHHAYELIIVNEGQLTVTIDQRKYTMNQNDVAFVFNNQMHGFQTVKQSDISIVIFSPEIIGHFFMNYKGVIPENNVMHIDHLPNLSELDSIYQQKGFLYQLCGQLVNQTEFIPVEYSTKTKVLHKILFYVGKHFSTDCTLKKIAKELQYDYAYISKLFVQMMNMTFTEYLNHYRISQACYLLRNSPQSITEIAFNCGYDNLRTFNRNFKKVTNQSPTTYRELS</sequence>
<organism evidence="5 6">
    <name type="scientific">Gracilibacillus halotolerans</name>
    <dbReference type="NCBI Taxonomy" id="74386"/>
    <lineage>
        <taxon>Bacteria</taxon>
        <taxon>Bacillati</taxon>
        <taxon>Bacillota</taxon>
        <taxon>Bacilli</taxon>
        <taxon>Bacillales</taxon>
        <taxon>Bacillaceae</taxon>
        <taxon>Gracilibacillus</taxon>
    </lineage>
</organism>
<feature type="domain" description="HTH araC/xylS-type" evidence="4">
    <location>
        <begin position="152"/>
        <end position="250"/>
    </location>
</feature>
<dbReference type="SUPFAM" id="SSF51215">
    <property type="entry name" value="Regulatory protein AraC"/>
    <property type="match status" value="1"/>
</dbReference>
<keyword evidence="3" id="KW-0804">Transcription</keyword>
<accession>A0A841RP04</accession>
<dbReference type="InterPro" id="IPR020449">
    <property type="entry name" value="Tscrpt_reg_AraC-type_HTH"/>
</dbReference>
<comment type="caution">
    <text evidence="5">The sequence shown here is derived from an EMBL/GenBank/DDBJ whole genome shotgun (WGS) entry which is preliminary data.</text>
</comment>
<dbReference type="EMBL" id="JACHON010000014">
    <property type="protein sequence ID" value="MBB6513607.1"/>
    <property type="molecule type" value="Genomic_DNA"/>
</dbReference>
<evidence type="ECO:0000256" key="3">
    <source>
        <dbReference type="ARBA" id="ARBA00023163"/>
    </source>
</evidence>
<dbReference type="PROSITE" id="PS01124">
    <property type="entry name" value="HTH_ARAC_FAMILY_2"/>
    <property type="match status" value="1"/>
</dbReference>
<dbReference type="InterPro" id="IPR037923">
    <property type="entry name" value="HTH-like"/>
</dbReference>
<dbReference type="PANTHER" id="PTHR43280">
    <property type="entry name" value="ARAC-FAMILY TRANSCRIPTIONAL REGULATOR"/>
    <property type="match status" value="1"/>
</dbReference>
<dbReference type="PROSITE" id="PS00041">
    <property type="entry name" value="HTH_ARAC_FAMILY_1"/>
    <property type="match status" value="1"/>
</dbReference>
<reference evidence="5 6" key="1">
    <citation type="submission" date="2020-08" db="EMBL/GenBank/DDBJ databases">
        <title>Genomic Encyclopedia of Type Strains, Phase IV (KMG-IV): sequencing the most valuable type-strain genomes for metagenomic binning, comparative biology and taxonomic classification.</title>
        <authorList>
            <person name="Goeker M."/>
        </authorList>
    </citation>
    <scope>NUCLEOTIDE SEQUENCE [LARGE SCALE GENOMIC DNA]</scope>
    <source>
        <strain evidence="5 6">DSM 11805</strain>
    </source>
</reference>
<dbReference type="AlphaFoldDB" id="A0A841RP04"/>
<dbReference type="Pfam" id="PF12833">
    <property type="entry name" value="HTH_18"/>
    <property type="match status" value="1"/>
</dbReference>
<dbReference type="InterPro" id="IPR009057">
    <property type="entry name" value="Homeodomain-like_sf"/>
</dbReference>
<dbReference type="InterPro" id="IPR018060">
    <property type="entry name" value="HTH_AraC"/>
</dbReference>
<keyword evidence="1" id="KW-0805">Transcription regulation</keyword>
<dbReference type="InterPro" id="IPR018062">
    <property type="entry name" value="HTH_AraC-typ_CS"/>
</dbReference>
<dbReference type="Proteomes" id="UP000572212">
    <property type="component" value="Unassembled WGS sequence"/>
</dbReference>
<dbReference type="Pfam" id="PF02311">
    <property type="entry name" value="AraC_binding"/>
    <property type="match status" value="1"/>
</dbReference>
<dbReference type="PRINTS" id="PR00032">
    <property type="entry name" value="HTHARAC"/>
</dbReference>
<evidence type="ECO:0000256" key="2">
    <source>
        <dbReference type="ARBA" id="ARBA00023125"/>
    </source>
</evidence>
<name>A0A841RP04_9BACI</name>
<dbReference type="PANTHER" id="PTHR43280:SF28">
    <property type="entry name" value="HTH-TYPE TRANSCRIPTIONAL ACTIVATOR RHAS"/>
    <property type="match status" value="1"/>
</dbReference>
<gene>
    <name evidence="5" type="ORF">GGQ92_002421</name>
</gene>
<dbReference type="SUPFAM" id="SSF46689">
    <property type="entry name" value="Homeodomain-like"/>
    <property type="match status" value="2"/>
</dbReference>
<dbReference type="Gene3D" id="1.10.10.60">
    <property type="entry name" value="Homeodomain-like"/>
    <property type="match status" value="2"/>
</dbReference>
<dbReference type="Gene3D" id="2.60.120.10">
    <property type="entry name" value="Jelly Rolls"/>
    <property type="match status" value="1"/>
</dbReference>
<evidence type="ECO:0000256" key="1">
    <source>
        <dbReference type="ARBA" id="ARBA00023015"/>
    </source>
</evidence>
<proteinExistence type="predicted"/>
<keyword evidence="2" id="KW-0238">DNA-binding</keyword>
<dbReference type="InterPro" id="IPR003313">
    <property type="entry name" value="AraC-bd"/>
</dbReference>
<evidence type="ECO:0000313" key="6">
    <source>
        <dbReference type="Proteomes" id="UP000572212"/>
    </source>
</evidence>
<dbReference type="InterPro" id="IPR014710">
    <property type="entry name" value="RmlC-like_jellyroll"/>
</dbReference>
<dbReference type="GO" id="GO:0043565">
    <property type="term" value="F:sequence-specific DNA binding"/>
    <property type="evidence" value="ECO:0007669"/>
    <property type="project" value="InterPro"/>
</dbReference>
<dbReference type="RefSeq" id="WP_184249093.1">
    <property type="nucleotide sequence ID" value="NZ_BAAACU010000006.1"/>
</dbReference>
<evidence type="ECO:0000313" key="5">
    <source>
        <dbReference type="EMBL" id="MBB6513607.1"/>
    </source>
</evidence>
<dbReference type="SMART" id="SM00342">
    <property type="entry name" value="HTH_ARAC"/>
    <property type="match status" value="1"/>
</dbReference>
<protein>
    <submittedName>
        <fullName evidence="5">YesN/AraC family two-component response regulator</fullName>
    </submittedName>
</protein>
<evidence type="ECO:0000259" key="4">
    <source>
        <dbReference type="PROSITE" id="PS01124"/>
    </source>
</evidence>